<proteinExistence type="predicted"/>
<organism evidence="3 4">
    <name type="scientific">Citrobacter phage Margaery</name>
    <dbReference type="NCBI Taxonomy" id="1701810"/>
    <lineage>
        <taxon>Viruses</taxon>
        <taxon>Duplodnaviria</taxon>
        <taxon>Heunggongvirae</taxon>
        <taxon>Uroviricota</taxon>
        <taxon>Caudoviricetes</taxon>
        <taxon>Pantevenvirales</taxon>
        <taxon>Straboviridae</taxon>
        <taxon>Pseudotevenvirus</taxon>
        <taxon>Pseudotevenvirus margaery</taxon>
    </lineage>
</organism>
<name>A0A0M3UL88_9CAUD</name>
<accession>A0A0M3UL88</accession>
<keyword evidence="1" id="KW-0547">Nucleotide-binding</keyword>
<evidence type="ECO:0000313" key="4">
    <source>
        <dbReference type="Proteomes" id="UP000201970"/>
    </source>
</evidence>
<dbReference type="GeneID" id="26647269"/>
<dbReference type="EMBL" id="KT381880">
    <property type="protein sequence ID" value="ALF01773.1"/>
    <property type="molecule type" value="Genomic_DNA"/>
</dbReference>
<dbReference type="InterPro" id="IPR056098">
    <property type="entry name" value="Acb2/Tad1_hairpin"/>
</dbReference>
<evidence type="ECO:0000256" key="1">
    <source>
        <dbReference type="ARBA" id="ARBA00022741"/>
    </source>
</evidence>
<keyword evidence="4" id="KW-1185">Reference proteome</keyword>
<dbReference type="GO" id="GO:0000166">
    <property type="term" value="F:nucleotide binding"/>
    <property type="evidence" value="ECO:0007669"/>
    <property type="project" value="UniProtKB-KW"/>
</dbReference>
<sequence length="93" mass="10772">MAIEDVQGYKPHSKEKIDKVNRIKAAEIALGEIFKELDEEYSSDYAVSDTDSFTTEELDAMLERVHQIQLAKDRLKEASMWACRAVFQPEEKY</sequence>
<evidence type="ECO:0000259" key="2">
    <source>
        <dbReference type="Pfam" id="PF24729"/>
    </source>
</evidence>
<reference evidence="3 4" key="1">
    <citation type="submission" date="2015-08" db="EMBL/GenBank/DDBJ databases">
        <title>The Complete Genome of Citrobacter freundii Myophage Margaery.</title>
        <authorList>
            <person name="Yi D."/>
            <person name="Cadungog J.N."/>
            <person name="Cahill J.L."/>
            <person name="Rasche E.S."/>
            <person name="Everett G.F.K."/>
        </authorList>
    </citation>
    <scope>NUCLEOTIDE SEQUENCE [LARGE SCALE GENOMIC DNA]</scope>
</reference>
<dbReference type="KEGG" id="vg:26647269"/>
<dbReference type="RefSeq" id="YP_009194899.1">
    <property type="nucleotide sequence ID" value="NC_028755.1"/>
</dbReference>
<dbReference type="Pfam" id="PF24729">
    <property type="entry name" value="Acb2_Tad1_hairpin"/>
    <property type="match status" value="1"/>
</dbReference>
<protein>
    <recommendedName>
        <fullName evidence="2">Acb2/Tad1 hairpin domain-containing protein</fullName>
    </recommendedName>
</protein>
<dbReference type="Proteomes" id="UP000201970">
    <property type="component" value="Segment"/>
</dbReference>
<gene>
    <name evidence="3" type="ORF">CPT_Margaery84</name>
</gene>
<feature type="domain" description="Acb2/Tad1 hairpin" evidence="2">
    <location>
        <begin position="4"/>
        <end position="87"/>
    </location>
</feature>
<evidence type="ECO:0000313" key="3">
    <source>
        <dbReference type="EMBL" id="ALF01773.1"/>
    </source>
</evidence>